<proteinExistence type="predicted"/>
<feature type="repeat" description="ANK" evidence="3">
    <location>
        <begin position="82"/>
        <end position="114"/>
    </location>
</feature>
<evidence type="ECO:0000256" key="1">
    <source>
        <dbReference type="ARBA" id="ARBA00022737"/>
    </source>
</evidence>
<name>F9U533_9GAMM</name>
<sequence>MLIAAIVLTGCTEPSEPTVNLHRAVEIGDIDQVSRHIYWKSDLDEPDAGGDPPLHVAARAGRVAITRELARNGADIEAPNAAGRAPLDVALQNGRTQVAEMLIEQGAPLDAQVTLFELIEAGGIKRETLNFLLDAGAQLDKPSSSGEAPLHIAIRNGHLETVRQLILAGADVNQPAGDGRLPLRIARESAPGRDARFIVSTLERNGARAEPPP</sequence>
<evidence type="ECO:0000313" key="5">
    <source>
        <dbReference type="Proteomes" id="UP000005459"/>
    </source>
</evidence>
<dbReference type="STRING" id="768671.ThimaDRAFT_0034"/>
<dbReference type="InterPro" id="IPR036770">
    <property type="entry name" value="Ankyrin_rpt-contain_sf"/>
</dbReference>
<evidence type="ECO:0000256" key="2">
    <source>
        <dbReference type="ARBA" id="ARBA00023043"/>
    </source>
</evidence>
<keyword evidence="2 3" id="KW-0040">ANK repeat</keyword>
<dbReference type="PRINTS" id="PR01415">
    <property type="entry name" value="ANKYRIN"/>
</dbReference>
<keyword evidence="5" id="KW-1185">Reference proteome</keyword>
<dbReference type="OrthoDB" id="264542at2"/>
<feature type="repeat" description="ANK" evidence="3">
    <location>
        <begin position="49"/>
        <end position="81"/>
    </location>
</feature>
<keyword evidence="1" id="KW-0677">Repeat</keyword>
<dbReference type="eggNOG" id="COG0666">
    <property type="taxonomic scope" value="Bacteria"/>
</dbReference>
<dbReference type="Proteomes" id="UP000005459">
    <property type="component" value="Unassembled WGS sequence"/>
</dbReference>
<dbReference type="EMBL" id="AFWV01000001">
    <property type="protein sequence ID" value="EGV20256.1"/>
    <property type="molecule type" value="Genomic_DNA"/>
</dbReference>
<evidence type="ECO:0000256" key="3">
    <source>
        <dbReference type="PROSITE-ProRule" id="PRU00023"/>
    </source>
</evidence>
<dbReference type="Pfam" id="PF12796">
    <property type="entry name" value="Ank_2"/>
    <property type="match status" value="2"/>
</dbReference>
<organism evidence="4 5">
    <name type="scientific">Thiocapsa marina 5811</name>
    <dbReference type="NCBI Taxonomy" id="768671"/>
    <lineage>
        <taxon>Bacteria</taxon>
        <taxon>Pseudomonadati</taxon>
        <taxon>Pseudomonadota</taxon>
        <taxon>Gammaproteobacteria</taxon>
        <taxon>Chromatiales</taxon>
        <taxon>Chromatiaceae</taxon>
        <taxon>Thiocapsa</taxon>
    </lineage>
</organism>
<dbReference type="SUPFAM" id="SSF48403">
    <property type="entry name" value="Ankyrin repeat"/>
    <property type="match status" value="1"/>
</dbReference>
<accession>F9U533</accession>
<dbReference type="SMART" id="SM00248">
    <property type="entry name" value="ANK"/>
    <property type="match status" value="3"/>
</dbReference>
<reference evidence="4 5" key="1">
    <citation type="submission" date="2011-06" db="EMBL/GenBank/DDBJ databases">
        <title>The draft genome of Thiocapsa marina 5811.</title>
        <authorList>
            <consortium name="US DOE Joint Genome Institute (JGI-PGF)"/>
            <person name="Lucas S."/>
            <person name="Han J."/>
            <person name="Cheng J.-F."/>
            <person name="Goodwin L."/>
            <person name="Pitluck S."/>
            <person name="Peters L."/>
            <person name="Land M.L."/>
            <person name="Hauser L."/>
            <person name="Vogl K."/>
            <person name="Liu Z."/>
            <person name="Imhoff J."/>
            <person name="Thiel V."/>
            <person name="Frigaard N.-U."/>
            <person name="Bryant D."/>
            <person name="Woyke T.J."/>
        </authorList>
    </citation>
    <scope>NUCLEOTIDE SEQUENCE [LARGE SCALE GENOMIC DNA]</scope>
    <source>
        <strain evidence="4 5">5811</strain>
    </source>
</reference>
<gene>
    <name evidence="4" type="ORF">ThimaDRAFT_0034</name>
</gene>
<dbReference type="Gene3D" id="1.25.40.20">
    <property type="entry name" value="Ankyrin repeat-containing domain"/>
    <property type="match status" value="2"/>
</dbReference>
<dbReference type="PROSITE" id="PS50297">
    <property type="entry name" value="ANK_REP_REGION"/>
    <property type="match status" value="3"/>
</dbReference>
<dbReference type="AlphaFoldDB" id="F9U533"/>
<dbReference type="InterPro" id="IPR002110">
    <property type="entry name" value="Ankyrin_rpt"/>
</dbReference>
<feature type="repeat" description="ANK" evidence="3">
    <location>
        <begin position="145"/>
        <end position="177"/>
    </location>
</feature>
<dbReference type="PROSITE" id="PS50088">
    <property type="entry name" value="ANK_REPEAT"/>
    <property type="match status" value="3"/>
</dbReference>
<dbReference type="PANTHER" id="PTHR24171:SF9">
    <property type="entry name" value="ANKYRIN REPEAT DOMAIN-CONTAINING PROTEIN 39"/>
    <property type="match status" value="1"/>
</dbReference>
<protein>
    <submittedName>
        <fullName evidence="4">Ankyrin</fullName>
    </submittedName>
</protein>
<dbReference type="RefSeq" id="WP_007190912.1">
    <property type="nucleotide sequence ID" value="NZ_AFWV01000001.1"/>
</dbReference>
<evidence type="ECO:0000313" key="4">
    <source>
        <dbReference type="EMBL" id="EGV20256.1"/>
    </source>
</evidence>
<dbReference type="PANTHER" id="PTHR24171">
    <property type="entry name" value="ANKYRIN REPEAT DOMAIN-CONTAINING PROTEIN 39-RELATED"/>
    <property type="match status" value="1"/>
</dbReference>